<dbReference type="NCBIfam" id="NF003543">
    <property type="entry name" value="PRK05198.1"/>
    <property type="match status" value="1"/>
</dbReference>
<evidence type="ECO:0000256" key="7">
    <source>
        <dbReference type="ARBA" id="ARBA00049112"/>
    </source>
</evidence>
<dbReference type="Pfam" id="PF00793">
    <property type="entry name" value="DAHP_synth_1"/>
    <property type="match status" value="1"/>
</dbReference>
<evidence type="ECO:0000256" key="6">
    <source>
        <dbReference type="ARBA" id="ARBA00022679"/>
    </source>
</evidence>
<evidence type="ECO:0000256" key="5">
    <source>
        <dbReference type="ARBA" id="ARBA00022490"/>
    </source>
</evidence>
<feature type="domain" description="DAHP synthetase I/KDSA" evidence="9">
    <location>
        <begin position="9"/>
        <end position="274"/>
    </location>
</feature>
<keyword evidence="5 8" id="KW-0963">Cytoplasm</keyword>
<accession>A0A841TFZ9</accession>
<keyword evidence="11" id="KW-1185">Reference proteome</keyword>
<dbReference type="Proteomes" id="UP000574133">
    <property type="component" value="Unassembled WGS sequence"/>
</dbReference>
<evidence type="ECO:0000256" key="4">
    <source>
        <dbReference type="ARBA" id="ARBA00010499"/>
    </source>
</evidence>
<dbReference type="UniPathway" id="UPA00030"/>
<protein>
    <recommendedName>
        <fullName evidence="8">2-dehydro-3-deoxyphosphooctonate aldolase</fullName>
        <ecNumber evidence="8">2.5.1.55</ecNumber>
    </recommendedName>
    <alternativeName>
        <fullName evidence="8">3-deoxy-D-manno-octulosonic acid 8-phosphate synthase</fullName>
    </alternativeName>
    <alternativeName>
        <fullName evidence="8">KDO-8-phosphate synthase</fullName>
        <shortName evidence="8">KDO 8-P synthase</shortName>
        <shortName evidence="8">KDOPS</shortName>
    </alternativeName>
    <alternativeName>
        <fullName evidence="8">Phospho-2-dehydro-3-deoxyoctonate aldolase</fullName>
    </alternativeName>
</protein>
<dbReference type="HAMAP" id="MF_00056">
    <property type="entry name" value="KDO8P_synth"/>
    <property type="match status" value="1"/>
</dbReference>
<keyword evidence="8" id="KW-0448">Lipopolysaccharide biosynthesis</keyword>
<comment type="catalytic activity">
    <reaction evidence="7 8">
        <text>D-arabinose 5-phosphate + phosphoenolpyruvate + H2O = 3-deoxy-alpha-D-manno-2-octulosonate-8-phosphate + phosphate</text>
        <dbReference type="Rhea" id="RHEA:14053"/>
        <dbReference type="ChEBI" id="CHEBI:15377"/>
        <dbReference type="ChEBI" id="CHEBI:43474"/>
        <dbReference type="ChEBI" id="CHEBI:57693"/>
        <dbReference type="ChEBI" id="CHEBI:58702"/>
        <dbReference type="ChEBI" id="CHEBI:85985"/>
        <dbReference type="EC" id="2.5.1.55"/>
    </reaction>
</comment>
<dbReference type="SUPFAM" id="SSF51569">
    <property type="entry name" value="Aldolase"/>
    <property type="match status" value="1"/>
</dbReference>
<evidence type="ECO:0000313" key="11">
    <source>
        <dbReference type="Proteomes" id="UP000574133"/>
    </source>
</evidence>
<evidence type="ECO:0000259" key="9">
    <source>
        <dbReference type="Pfam" id="PF00793"/>
    </source>
</evidence>
<dbReference type="GO" id="GO:0008676">
    <property type="term" value="F:3-deoxy-8-phosphooctulonate synthase activity"/>
    <property type="evidence" value="ECO:0007669"/>
    <property type="project" value="UniProtKB-UniRule"/>
</dbReference>
<dbReference type="GO" id="GO:0019294">
    <property type="term" value="P:keto-3-deoxy-D-manno-octulosonic acid biosynthetic process"/>
    <property type="evidence" value="ECO:0007669"/>
    <property type="project" value="UniProtKB-UniRule"/>
</dbReference>
<dbReference type="EC" id="2.5.1.55" evidence="8"/>
<dbReference type="UniPathway" id="UPA00357">
    <property type="reaction ID" value="UER00474"/>
</dbReference>
<evidence type="ECO:0000256" key="3">
    <source>
        <dbReference type="ARBA" id="ARBA00004845"/>
    </source>
</evidence>
<dbReference type="InterPro" id="IPR006269">
    <property type="entry name" value="KDO8P_synthase"/>
</dbReference>
<dbReference type="InterPro" id="IPR006218">
    <property type="entry name" value="DAHP1/KDSA"/>
</dbReference>
<comment type="caution">
    <text evidence="10">The sequence shown here is derived from an EMBL/GenBank/DDBJ whole genome shotgun (WGS) entry which is preliminary data.</text>
</comment>
<proteinExistence type="inferred from homology"/>
<gene>
    <name evidence="8 10" type="primary">kdsA</name>
    <name evidence="10" type="ORF">H4Q31_08655</name>
</gene>
<dbReference type="InterPro" id="IPR013785">
    <property type="entry name" value="Aldolase_TIM"/>
</dbReference>
<sequence length="280" mass="31195">MVQVRTVSIRDGLVVGNDSRFTFIGGPCVIESERLLMETAEKVKRITEKLNINFIFKSSFDKANRSSIESFRGLGFEEGLRILEKIKKTYDIPIITDVHESWQCASVAEVVDVLQIPAFLCRQTDLLIAAAKTGRTVNIKKGQFLSPGEMKNVIYKLEEIGHRQILLTERGTSFGYNNLVVDMRSLVEMRKLGYPIVFDATHSVQRPGGLGTATGGDREFVPYLMNAAMAVGIDAIFAETHPNPEKALSDGPNMIPLHELEDILSQALEIKSVIKKKIIE</sequence>
<evidence type="ECO:0000256" key="1">
    <source>
        <dbReference type="ARBA" id="ARBA00004496"/>
    </source>
</evidence>
<dbReference type="PANTHER" id="PTHR21057">
    <property type="entry name" value="PHOSPHO-2-DEHYDRO-3-DEOXYHEPTONATE ALDOLASE"/>
    <property type="match status" value="1"/>
</dbReference>
<comment type="pathway">
    <text evidence="2">Bacterial outer membrane biogenesis; lipopolysaccharide biosynthesis.</text>
</comment>
<dbReference type="GO" id="GO:0005737">
    <property type="term" value="C:cytoplasm"/>
    <property type="evidence" value="ECO:0007669"/>
    <property type="project" value="UniProtKB-SubCell"/>
</dbReference>
<dbReference type="EMBL" id="JACJVN010000031">
    <property type="protein sequence ID" value="MBB6677391.1"/>
    <property type="molecule type" value="Genomic_DNA"/>
</dbReference>
<comment type="subcellular location">
    <subcellularLocation>
        <location evidence="1 8">Cytoplasm</location>
    </subcellularLocation>
</comment>
<keyword evidence="6 8" id="KW-0808">Transferase</keyword>
<organism evidence="10 11">
    <name type="scientific">Cohnella lubricantis</name>
    <dbReference type="NCBI Taxonomy" id="2163172"/>
    <lineage>
        <taxon>Bacteria</taxon>
        <taxon>Bacillati</taxon>
        <taxon>Bacillota</taxon>
        <taxon>Bacilli</taxon>
        <taxon>Bacillales</taxon>
        <taxon>Paenibacillaceae</taxon>
        <taxon>Cohnella</taxon>
    </lineage>
</organism>
<evidence type="ECO:0000256" key="2">
    <source>
        <dbReference type="ARBA" id="ARBA00004756"/>
    </source>
</evidence>
<evidence type="ECO:0000256" key="8">
    <source>
        <dbReference type="HAMAP-Rule" id="MF_00056"/>
    </source>
</evidence>
<dbReference type="Gene3D" id="3.20.20.70">
    <property type="entry name" value="Aldolase class I"/>
    <property type="match status" value="1"/>
</dbReference>
<dbReference type="NCBIfam" id="TIGR01362">
    <property type="entry name" value="KDO8P_synth"/>
    <property type="match status" value="1"/>
</dbReference>
<dbReference type="RefSeq" id="WP_185178670.1">
    <property type="nucleotide sequence ID" value="NZ_CBCSEP010000003.1"/>
</dbReference>
<evidence type="ECO:0000313" key="10">
    <source>
        <dbReference type="EMBL" id="MBB6677391.1"/>
    </source>
</evidence>
<comment type="pathway">
    <text evidence="3 8">Carbohydrate biosynthesis; 3-deoxy-D-manno-octulosonate biosynthesis; 3-deoxy-D-manno-octulosonate from D-ribulose 5-phosphate: step 2/3.</text>
</comment>
<comment type="similarity">
    <text evidence="4 8">Belongs to the KdsA family.</text>
</comment>
<name>A0A841TFZ9_9BACL</name>
<dbReference type="AlphaFoldDB" id="A0A841TFZ9"/>
<reference evidence="10 11" key="1">
    <citation type="submission" date="2020-08" db="EMBL/GenBank/DDBJ databases">
        <title>Cohnella phylogeny.</title>
        <authorList>
            <person name="Dunlap C."/>
        </authorList>
    </citation>
    <scope>NUCLEOTIDE SEQUENCE [LARGE SCALE GENOMIC DNA]</scope>
    <source>
        <strain evidence="10 11">DSM 103658</strain>
    </source>
</reference>